<evidence type="ECO:0000256" key="4">
    <source>
        <dbReference type="SAM" id="SignalP"/>
    </source>
</evidence>
<dbReference type="InterPro" id="IPR029058">
    <property type="entry name" value="AB_hydrolase_fold"/>
</dbReference>
<dbReference type="InterPro" id="IPR008761">
    <property type="entry name" value="Peptidase_S37"/>
</dbReference>
<dbReference type="Pfam" id="PF05576">
    <property type="entry name" value="Peptidase_S37"/>
    <property type="match status" value="1"/>
</dbReference>
<reference evidence="5 6" key="1">
    <citation type="submission" date="2019-10" db="EMBL/GenBank/DDBJ databases">
        <title>Prolixibacter strains distinguished by the presence of nitrate reductase genes were adept at nitrate-dependent anaerobic corrosion of metallic iron and carbon steel.</title>
        <authorList>
            <person name="Iino T."/>
            <person name="Shono N."/>
            <person name="Ito K."/>
            <person name="Nakamura R."/>
            <person name="Sueoka K."/>
            <person name="Harayama S."/>
            <person name="Ohkuma M."/>
        </authorList>
    </citation>
    <scope>NUCLEOTIDE SEQUENCE [LARGE SCALE GENOMIC DNA]</scope>
    <source>
        <strain evidence="5 6">JCM 13498</strain>
    </source>
</reference>
<evidence type="ECO:0000313" key="6">
    <source>
        <dbReference type="Proteomes" id="UP000391834"/>
    </source>
</evidence>
<dbReference type="Gene3D" id="3.40.50.1820">
    <property type="entry name" value="alpha/beta hydrolase"/>
    <property type="match status" value="1"/>
</dbReference>
<gene>
    <name evidence="5" type="ORF">PbJCM13498_22330</name>
</gene>
<keyword evidence="2 4" id="KW-0732">Signal</keyword>
<evidence type="ECO:0000256" key="3">
    <source>
        <dbReference type="ARBA" id="ARBA00022801"/>
    </source>
</evidence>
<dbReference type="SUPFAM" id="SSF53474">
    <property type="entry name" value="alpha/beta-Hydrolases"/>
    <property type="match status" value="1"/>
</dbReference>
<keyword evidence="6" id="KW-1185">Reference proteome</keyword>
<keyword evidence="5" id="KW-0031">Aminopeptidase</keyword>
<feature type="chain" id="PRO_5024388879" evidence="4">
    <location>
        <begin position="25"/>
        <end position="436"/>
    </location>
</feature>
<organism evidence="5 6">
    <name type="scientific">Prolixibacter bellariivorans</name>
    <dbReference type="NCBI Taxonomy" id="314319"/>
    <lineage>
        <taxon>Bacteria</taxon>
        <taxon>Pseudomonadati</taxon>
        <taxon>Bacteroidota</taxon>
        <taxon>Bacteroidia</taxon>
        <taxon>Marinilabiliales</taxon>
        <taxon>Prolixibacteraceae</taxon>
        <taxon>Prolixibacter</taxon>
    </lineage>
</organism>
<keyword evidence="3" id="KW-0378">Hydrolase</keyword>
<name>A0A5M4AZR1_9BACT</name>
<dbReference type="AlphaFoldDB" id="A0A5M4AZR1"/>
<dbReference type="Proteomes" id="UP000391834">
    <property type="component" value="Unassembled WGS sequence"/>
</dbReference>
<protein>
    <submittedName>
        <fullName evidence="5">Tripeptidyl aminopeptidase</fullName>
    </submittedName>
</protein>
<dbReference type="GO" id="GO:0006508">
    <property type="term" value="P:proteolysis"/>
    <property type="evidence" value="ECO:0007669"/>
    <property type="project" value="UniProtKB-KW"/>
</dbReference>
<accession>A0A5M4AZR1</accession>
<dbReference type="PANTHER" id="PTHR11010">
    <property type="entry name" value="PROTEASE S28 PRO-X CARBOXYPEPTIDASE-RELATED"/>
    <property type="match status" value="1"/>
</dbReference>
<dbReference type="EMBL" id="BLAX01000001">
    <property type="protein sequence ID" value="GET33370.1"/>
    <property type="molecule type" value="Genomic_DNA"/>
</dbReference>
<proteinExistence type="predicted"/>
<dbReference type="PANTHER" id="PTHR11010:SF38">
    <property type="entry name" value="LYSOSOMAL PRO-X CARBOXYPEPTIDASE"/>
    <property type="match status" value="1"/>
</dbReference>
<dbReference type="GO" id="GO:0004177">
    <property type="term" value="F:aminopeptidase activity"/>
    <property type="evidence" value="ECO:0007669"/>
    <property type="project" value="UniProtKB-KW"/>
</dbReference>
<keyword evidence="1" id="KW-0645">Protease</keyword>
<evidence type="ECO:0000313" key="5">
    <source>
        <dbReference type="EMBL" id="GET33370.1"/>
    </source>
</evidence>
<evidence type="ECO:0000256" key="2">
    <source>
        <dbReference type="ARBA" id="ARBA00022729"/>
    </source>
</evidence>
<feature type="signal peptide" evidence="4">
    <location>
        <begin position="1"/>
        <end position="24"/>
    </location>
</feature>
<comment type="caution">
    <text evidence="5">The sequence shown here is derived from an EMBL/GenBank/DDBJ whole genome shotgun (WGS) entry which is preliminary data.</text>
</comment>
<evidence type="ECO:0000256" key="1">
    <source>
        <dbReference type="ARBA" id="ARBA00022670"/>
    </source>
</evidence>
<dbReference type="GO" id="GO:0008239">
    <property type="term" value="F:dipeptidyl-peptidase activity"/>
    <property type="evidence" value="ECO:0007669"/>
    <property type="project" value="TreeGrafter"/>
</dbReference>
<sequence length="436" mass="50507">MFDMIRLRSLLLLSLLLIFQAVQAQTQTLEQRLKSLPDVISVKKMENNEFFKQAFVVMVREPLDYQHPDSGSFAQRVIISHLDYDKPVVFITEGYSGEYAATPKYLNELSLLLDANQIFVEHRFFGKSVPDSIDTKWKYLTVENSTADYHHLVQMFKKIYHGKWISTGISKGGETCLYHRALYPKDVNISVPYVAPLNFSPEERRHAAFIEHITGTKEGRAKVAAFQHEVLERRDQLFPMFQTLCDEKKYTFRIPLEAVYDYCVLEYSFSFWQWGHDIDEIPAPDAPAQEIFDHFVEISSPEYFSIEGSRGFLPFFVQAARQLGYYAYDMTPFADQMTIKSTKGYLTRIWLPKEAQFPYSPAMSEKVDKYLRSDAKHVLLIYGGWDPWTASAAEPGNNKSVVKIIKPEGSHRSRINNLPDDLRQKAIDTLKRWLSE</sequence>